<dbReference type="PANTHER" id="PTHR12936">
    <property type="entry name" value="ANAPHASE-PROMOTING COMPLEX 10"/>
    <property type="match status" value="1"/>
</dbReference>
<dbReference type="Proteomes" id="UP000242638">
    <property type="component" value="Unassembled WGS sequence"/>
</dbReference>
<proteinExistence type="inferred from homology"/>
<feature type="domain" description="DOC" evidence="7">
    <location>
        <begin position="1"/>
        <end position="184"/>
    </location>
</feature>
<dbReference type="InterPro" id="IPR008979">
    <property type="entry name" value="Galactose-bd-like_sf"/>
</dbReference>
<dbReference type="GO" id="GO:0051301">
    <property type="term" value="P:cell division"/>
    <property type="evidence" value="ECO:0007669"/>
    <property type="project" value="UniProtKB-KW"/>
</dbReference>
<accession>A0A3P9N301</accession>
<dbReference type="Pfam" id="PF03256">
    <property type="entry name" value="ANAPC10"/>
    <property type="match status" value="1"/>
</dbReference>
<keyword evidence="5" id="KW-0833">Ubl conjugation pathway</keyword>
<evidence type="ECO:0000313" key="8">
    <source>
        <dbReference type="Ensembl" id="ENSPREP00000003892.1"/>
    </source>
</evidence>
<dbReference type="SMART" id="SM01337">
    <property type="entry name" value="APC10"/>
    <property type="match status" value="1"/>
</dbReference>
<dbReference type="AlphaFoldDB" id="A0A3P9N301"/>
<reference evidence="8" key="2">
    <citation type="submission" date="2025-08" db="UniProtKB">
        <authorList>
            <consortium name="Ensembl"/>
        </authorList>
    </citation>
    <scope>IDENTIFICATION</scope>
    <source>
        <strain evidence="8">Guanapo</strain>
    </source>
</reference>
<keyword evidence="9" id="KW-1185">Reference proteome</keyword>
<evidence type="ECO:0000313" key="9">
    <source>
        <dbReference type="Proteomes" id="UP000242638"/>
    </source>
</evidence>
<dbReference type="GO" id="GO:0005680">
    <property type="term" value="C:anaphase-promoting complex"/>
    <property type="evidence" value="ECO:0007669"/>
    <property type="project" value="InterPro"/>
</dbReference>
<dbReference type="STRING" id="8081.ENSPREP00000003892"/>
<evidence type="ECO:0000256" key="2">
    <source>
        <dbReference type="ARBA" id="ARBA00013927"/>
    </source>
</evidence>
<dbReference type="Gene3D" id="2.60.120.260">
    <property type="entry name" value="Galactose-binding domain-like"/>
    <property type="match status" value="1"/>
</dbReference>
<dbReference type="Bgee" id="ENSPREG00000002780">
    <property type="expression patterns" value="Expressed in caudal fin and 1 other cell type or tissue"/>
</dbReference>
<dbReference type="InterPro" id="IPR016901">
    <property type="entry name" value="APC10/Doc1"/>
</dbReference>
<protein>
    <recommendedName>
        <fullName evidence="2">Anaphase-promoting complex subunit 10</fullName>
    </recommendedName>
</protein>
<keyword evidence="6" id="KW-0131">Cell cycle</keyword>
<keyword evidence="3" id="KW-0132">Cell division</keyword>
<sequence length="184" mass="20481">MATPSKTPPGADPKQLERTGTVREIGSQAVWSLSSCKPGFGVDQLRDDNLETYWQSDGSQPHLVNIQFRRRTTVKMLCIYADYKSDESYTPSKISVRVGNNFHNLQEIRVSRCFCGSDRHGCWTLNPSDCFVFVSAAAGDGGAQRLDSHLSAKSGKNIKILFLDSVKTESGAKLIFFFFCLMEI</sequence>
<keyword evidence="4" id="KW-0498">Mitosis</keyword>
<evidence type="ECO:0000256" key="5">
    <source>
        <dbReference type="ARBA" id="ARBA00022786"/>
    </source>
</evidence>
<dbReference type="FunFam" id="2.60.120.260:FF:000111">
    <property type="entry name" value="anaphase-promoting complex subunit 10 isoform X4"/>
    <property type="match status" value="1"/>
</dbReference>
<evidence type="ECO:0000256" key="3">
    <source>
        <dbReference type="ARBA" id="ARBA00022618"/>
    </source>
</evidence>
<evidence type="ECO:0000256" key="6">
    <source>
        <dbReference type="ARBA" id="ARBA00023306"/>
    </source>
</evidence>
<dbReference type="SUPFAM" id="SSF49785">
    <property type="entry name" value="Galactose-binding domain-like"/>
    <property type="match status" value="1"/>
</dbReference>
<reference evidence="9" key="1">
    <citation type="submission" date="2013-11" db="EMBL/GenBank/DDBJ databases">
        <title>The genomic landscape of the Guanapo guppy.</title>
        <authorList>
            <person name="Kuenstner A."/>
            <person name="Dreyer C."/>
        </authorList>
    </citation>
    <scope>NUCLEOTIDE SEQUENCE</scope>
    <source>
        <strain evidence="9">Guanapo</strain>
    </source>
</reference>
<dbReference type="PROSITE" id="PS51284">
    <property type="entry name" value="DOC"/>
    <property type="match status" value="1"/>
</dbReference>
<dbReference type="GO" id="GO:0031145">
    <property type="term" value="P:anaphase-promoting complex-dependent catabolic process"/>
    <property type="evidence" value="ECO:0007669"/>
    <property type="project" value="InterPro"/>
</dbReference>
<dbReference type="CDD" id="cd08366">
    <property type="entry name" value="APC10"/>
    <property type="match status" value="1"/>
</dbReference>
<dbReference type="GeneTree" id="ENSGT00390000013722"/>
<reference evidence="8" key="3">
    <citation type="submission" date="2025-09" db="UniProtKB">
        <authorList>
            <consortium name="Ensembl"/>
        </authorList>
    </citation>
    <scope>IDENTIFICATION</scope>
    <source>
        <strain evidence="8">Guanapo</strain>
    </source>
</reference>
<comment type="similarity">
    <text evidence="1">Belongs to the APC10 family.</text>
</comment>
<organism evidence="8 9">
    <name type="scientific">Poecilia reticulata</name>
    <name type="common">Guppy</name>
    <name type="synonym">Acanthophacelus reticulatus</name>
    <dbReference type="NCBI Taxonomy" id="8081"/>
    <lineage>
        <taxon>Eukaryota</taxon>
        <taxon>Metazoa</taxon>
        <taxon>Chordata</taxon>
        <taxon>Craniata</taxon>
        <taxon>Vertebrata</taxon>
        <taxon>Euteleostomi</taxon>
        <taxon>Actinopterygii</taxon>
        <taxon>Neopterygii</taxon>
        <taxon>Teleostei</taxon>
        <taxon>Neoteleostei</taxon>
        <taxon>Acanthomorphata</taxon>
        <taxon>Ovalentaria</taxon>
        <taxon>Atherinomorphae</taxon>
        <taxon>Cyprinodontiformes</taxon>
        <taxon>Poeciliidae</taxon>
        <taxon>Poeciliinae</taxon>
        <taxon>Poecilia</taxon>
    </lineage>
</organism>
<dbReference type="PANTHER" id="PTHR12936:SF0">
    <property type="entry name" value="ANAPHASE-PROMOTING COMPLEX SUBUNIT 10"/>
    <property type="match status" value="1"/>
</dbReference>
<evidence type="ECO:0000256" key="4">
    <source>
        <dbReference type="ARBA" id="ARBA00022776"/>
    </source>
</evidence>
<dbReference type="InterPro" id="IPR004939">
    <property type="entry name" value="APC_su10/DOC_dom"/>
</dbReference>
<dbReference type="GO" id="GO:0070979">
    <property type="term" value="P:protein K11-linked ubiquitination"/>
    <property type="evidence" value="ECO:0007669"/>
    <property type="project" value="TreeGrafter"/>
</dbReference>
<evidence type="ECO:0000256" key="1">
    <source>
        <dbReference type="ARBA" id="ARBA00006762"/>
    </source>
</evidence>
<evidence type="ECO:0000259" key="7">
    <source>
        <dbReference type="PROSITE" id="PS51284"/>
    </source>
</evidence>
<name>A0A3P9N301_POERE</name>
<dbReference type="Ensembl" id="ENSPRET00000003948.1">
    <property type="protein sequence ID" value="ENSPREP00000003892.1"/>
    <property type="gene ID" value="ENSPREG00000002780.1"/>
</dbReference>